<comment type="caution">
    <text evidence="1">The sequence shown here is derived from an EMBL/GenBank/DDBJ whole genome shotgun (WGS) entry which is preliminary data.</text>
</comment>
<dbReference type="EMBL" id="PFAS01000006">
    <property type="protein sequence ID" value="PIT94149.1"/>
    <property type="molecule type" value="Genomic_DNA"/>
</dbReference>
<protein>
    <submittedName>
        <fullName evidence="1">Uncharacterized protein</fullName>
    </submittedName>
</protein>
<name>A0A2M6WMX8_9BACT</name>
<accession>A0A2M6WMX8</accession>
<sequence length="130" mass="14618">MDRSKVARLDKEKQVIITGAVFNFYESGIYYVRLELQYPIGEKKSIKLTGVSITWLKNLLVSAFADAIANALSHTASKTHDFFYKVDLKKEEGIKVFSTNEELLSLSEVSNLLKENIIDNGGNQDDKGKN</sequence>
<gene>
    <name evidence="1" type="ORF">COU00_00530</name>
</gene>
<proteinExistence type="predicted"/>
<reference evidence="2" key="1">
    <citation type="submission" date="2017-09" db="EMBL/GenBank/DDBJ databases">
        <title>Depth-based differentiation of microbial function through sediment-hosted aquifers and enrichment of novel symbionts in the deep terrestrial subsurface.</title>
        <authorList>
            <person name="Probst A.J."/>
            <person name="Ladd B."/>
            <person name="Jarett J.K."/>
            <person name="Geller-Mcgrath D.E."/>
            <person name="Sieber C.M.K."/>
            <person name="Emerson J.B."/>
            <person name="Anantharaman K."/>
            <person name="Thomas B.C."/>
            <person name="Malmstrom R."/>
            <person name="Stieglmeier M."/>
            <person name="Klingl A."/>
            <person name="Woyke T."/>
            <person name="Ryan C.M."/>
            <person name="Banfield J.F."/>
        </authorList>
    </citation>
    <scope>NUCLEOTIDE SEQUENCE [LARGE SCALE GENOMIC DNA]</scope>
</reference>
<dbReference type="Proteomes" id="UP000229335">
    <property type="component" value="Unassembled WGS sequence"/>
</dbReference>
<organism evidence="1 2">
    <name type="scientific">Candidatus Falkowbacteria bacterium CG10_big_fil_rev_8_21_14_0_10_43_11</name>
    <dbReference type="NCBI Taxonomy" id="1974568"/>
    <lineage>
        <taxon>Bacteria</taxon>
        <taxon>Candidatus Falkowiibacteriota</taxon>
    </lineage>
</organism>
<evidence type="ECO:0000313" key="2">
    <source>
        <dbReference type="Proteomes" id="UP000229335"/>
    </source>
</evidence>
<dbReference type="AlphaFoldDB" id="A0A2M6WMX8"/>
<evidence type="ECO:0000313" key="1">
    <source>
        <dbReference type="EMBL" id="PIT94149.1"/>
    </source>
</evidence>